<evidence type="ECO:0000313" key="6">
    <source>
        <dbReference type="EMBL" id="NQV66135.1"/>
    </source>
</evidence>
<dbReference type="Proteomes" id="UP000754644">
    <property type="component" value="Unassembled WGS sequence"/>
</dbReference>
<dbReference type="GO" id="GO:0016020">
    <property type="term" value="C:membrane"/>
    <property type="evidence" value="ECO:0007669"/>
    <property type="project" value="UniProtKB-SubCell"/>
</dbReference>
<evidence type="ECO:0000256" key="4">
    <source>
        <dbReference type="ARBA" id="ARBA00023136"/>
    </source>
</evidence>
<accession>A0A973A9E6</accession>
<name>A0A973A9E6_9GAMM</name>
<evidence type="ECO:0000256" key="5">
    <source>
        <dbReference type="SAM" id="Phobius"/>
    </source>
</evidence>
<evidence type="ECO:0000313" key="7">
    <source>
        <dbReference type="Proteomes" id="UP000754644"/>
    </source>
</evidence>
<protein>
    <submittedName>
        <fullName evidence="6">Amino acid permease</fullName>
    </submittedName>
</protein>
<evidence type="ECO:0000256" key="2">
    <source>
        <dbReference type="ARBA" id="ARBA00022692"/>
    </source>
</evidence>
<dbReference type="Gene3D" id="1.20.1740.10">
    <property type="entry name" value="Amino acid/polyamine transporter I"/>
    <property type="match status" value="1"/>
</dbReference>
<keyword evidence="4 5" id="KW-0472">Membrane</keyword>
<dbReference type="Pfam" id="PF13520">
    <property type="entry name" value="AA_permease_2"/>
    <property type="match status" value="1"/>
</dbReference>
<dbReference type="InterPro" id="IPR050598">
    <property type="entry name" value="AminoAcid_Transporter"/>
</dbReference>
<feature type="transmembrane region" description="Helical" evidence="5">
    <location>
        <begin position="116"/>
        <end position="137"/>
    </location>
</feature>
<feature type="transmembrane region" description="Helical" evidence="5">
    <location>
        <begin position="406"/>
        <end position="423"/>
    </location>
</feature>
<dbReference type="InterPro" id="IPR002293">
    <property type="entry name" value="AA/rel_permease1"/>
</dbReference>
<sequence>MKGFSPLTAMAIVVANMVGTGIFTSLGFQLMDIRSPFVITMLWLVGGVTALCGALSYAELAARLPRSGGEYNFLARTYHPLAGFISGWISVTIGFAAPTALAAITFAAYLSATFEGIPRTGVAVGLVIVLTVMHCLSRATSGRMQRVMTVLKVGLILLFCALVGLFAGDPQTISLMPQIGDDKLLFSGAFAISLIYVNYAYTGWNAATYIAGEIDDPQKNLPLILIGGTLIVMALYLLLNISFLYGAPMAAMVGKIEIGFVVADHAFGEQAAGIMGFVLSLMLISTVSAMTLAGPRVLQVIGEDFSTFRFLAGVRNGVPVKAILFQSSLAILFIVTGSFESILIFSGFVLGINTLFAVLGVYVLRYRKIGEESHYRTFGYPLTPAIYLSVTLWTLIYILINRPQEAWVGLGLILAGCLVYMVTTRAQFNLIVARDKPAPPTL</sequence>
<gene>
    <name evidence="6" type="ORF">HQ497_12305</name>
</gene>
<dbReference type="PIRSF" id="PIRSF006060">
    <property type="entry name" value="AA_transporter"/>
    <property type="match status" value="1"/>
</dbReference>
<dbReference type="PANTHER" id="PTHR11785:SF512">
    <property type="entry name" value="SOBREMESA, ISOFORM B"/>
    <property type="match status" value="1"/>
</dbReference>
<comment type="subcellular location">
    <subcellularLocation>
        <location evidence="1">Membrane</location>
        <topology evidence="1">Multi-pass membrane protein</topology>
    </subcellularLocation>
</comment>
<dbReference type="GO" id="GO:0015179">
    <property type="term" value="F:L-amino acid transmembrane transporter activity"/>
    <property type="evidence" value="ECO:0007669"/>
    <property type="project" value="TreeGrafter"/>
</dbReference>
<organism evidence="6 7">
    <name type="scientific">SAR86 cluster bacterium</name>
    <dbReference type="NCBI Taxonomy" id="2030880"/>
    <lineage>
        <taxon>Bacteria</taxon>
        <taxon>Pseudomonadati</taxon>
        <taxon>Pseudomonadota</taxon>
        <taxon>Gammaproteobacteria</taxon>
        <taxon>SAR86 cluster</taxon>
    </lineage>
</organism>
<feature type="transmembrane region" description="Helical" evidence="5">
    <location>
        <begin position="188"/>
        <end position="211"/>
    </location>
</feature>
<reference evidence="6" key="1">
    <citation type="submission" date="2020-05" db="EMBL/GenBank/DDBJ databases">
        <title>Sulfur intermediates as new biogeochemical hubs in an aquatic model microbial ecosystem.</title>
        <authorList>
            <person name="Vigneron A."/>
        </authorList>
    </citation>
    <scope>NUCLEOTIDE SEQUENCE</scope>
    <source>
        <strain evidence="6">Bin.250</strain>
    </source>
</reference>
<feature type="transmembrane region" description="Helical" evidence="5">
    <location>
        <begin position="342"/>
        <end position="366"/>
    </location>
</feature>
<feature type="transmembrane region" description="Helical" evidence="5">
    <location>
        <begin position="81"/>
        <end position="110"/>
    </location>
</feature>
<feature type="transmembrane region" description="Helical" evidence="5">
    <location>
        <begin position="274"/>
        <end position="298"/>
    </location>
</feature>
<feature type="transmembrane region" description="Helical" evidence="5">
    <location>
        <begin position="223"/>
        <end position="245"/>
    </location>
</feature>
<dbReference type="PANTHER" id="PTHR11785">
    <property type="entry name" value="AMINO ACID TRANSPORTER"/>
    <property type="match status" value="1"/>
</dbReference>
<evidence type="ECO:0000256" key="1">
    <source>
        <dbReference type="ARBA" id="ARBA00004141"/>
    </source>
</evidence>
<comment type="caution">
    <text evidence="6">The sequence shown here is derived from an EMBL/GenBank/DDBJ whole genome shotgun (WGS) entry which is preliminary data.</text>
</comment>
<evidence type="ECO:0000256" key="3">
    <source>
        <dbReference type="ARBA" id="ARBA00022989"/>
    </source>
</evidence>
<feature type="transmembrane region" description="Helical" evidence="5">
    <location>
        <begin position="37"/>
        <end position="60"/>
    </location>
</feature>
<feature type="transmembrane region" description="Helical" evidence="5">
    <location>
        <begin position="149"/>
        <end position="168"/>
    </location>
</feature>
<feature type="transmembrane region" description="Helical" evidence="5">
    <location>
        <begin position="318"/>
        <end position="336"/>
    </location>
</feature>
<proteinExistence type="predicted"/>
<keyword evidence="2 5" id="KW-0812">Transmembrane</keyword>
<dbReference type="AlphaFoldDB" id="A0A973A9E6"/>
<dbReference type="EMBL" id="JABMOJ010000464">
    <property type="protein sequence ID" value="NQV66135.1"/>
    <property type="molecule type" value="Genomic_DNA"/>
</dbReference>
<feature type="transmembrane region" description="Helical" evidence="5">
    <location>
        <begin position="378"/>
        <end position="400"/>
    </location>
</feature>
<feature type="transmembrane region" description="Helical" evidence="5">
    <location>
        <begin position="7"/>
        <end position="31"/>
    </location>
</feature>
<keyword evidence="3 5" id="KW-1133">Transmembrane helix</keyword>